<organism evidence="1">
    <name type="scientific">gut metagenome</name>
    <dbReference type="NCBI Taxonomy" id="749906"/>
    <lineage>
        <taxon>unclassified sequences</taxon>
        <taxon>metagenomes</taxon>
        <taxon>organismal metagenomes</taxon>
    </lineage>
</organism>
<accession>J9FP35</accession>
<protein>
    <submittedName>
        <fullName evidence="1">Uncharacterized protein</fullName>
    </submittedName>
</protein>
<dbReference type="Pfam" id="PF19515">
    <property type="entry name" value="DUF6048"/>
    <property type="match status" value="1"/>
</dbReference>
<dbReference type="EMBL" id="AMCI01009679">
    <property type="protein sequence ID" value="EJW89134.1"/>
    <property type="molecule type" value="Genomic_DNA"/>
</dbReference>
<name>J9FP35_9ZZZZ</name>
<sequence>MVEVGWGLSDHTDEVTAIHYKTGAPYFRIGCDYNFMKNRRSGNRIFGGLRFAFTSFEYDVDAPPVTDPIYGTQLPFSYHGLGSNSQWVEAVFGLEAKIWKFINLGWTFRYKIQMHVKNTEVGNVWYIPGYGKSDGSALGGTFNLIFNI</sequence>
<dbReference type="AlphaFoldDB" id="J9FP35"/>
<dbReference type="InterPro" id="IPR046111">
    <property type="entry name" value="DUF6048"/>
</dbReference>
<reference evidence="1" key="1">
    <citation type="journal article" date="2012" name="PLoS ONE">
        <title>Gene sets for utilization of primary and secondary nutrition supplies in the distal gut of endangered iberian lynx.</title>
        <authorList>
            <person name="Alcaide M."/>
            <person name="Messina E."/>
            <person name="Richter M."/>
            <person name="Bargiela R."/>
            <person name="Peplies J."/>
            <person name="Huws S.A."/>
            <person name="Newbold C.J."/>
            <person name="Golyshin P.N."/>
            <person name="Simon M.A."/>
            <person name="Lopez G."/>
            <person name="Yakimov M.M."/>
            <person name="Ferrer M."/>
        </authorList>
    </citation>
    <scope>NUCLEOTIDE SEQUENCE</scope>
</reference>
<evidence type="ECO:0000313" key="1">
    <source>
        <dbReference type="EMBL" id="EJW89134.1"/>
    </source>
</evidence>
<comment type="caution">
    <text evidence="1">The sequence shown here is derived from an EMBL/GenBank/DDBJ whole genome shotgun (WGS) entry which is preliminary data.</text>
</comment>
<proteinExistence type="predicted"/>
<gene>
    <name evidence="1" type="ORF">EVA_22759</name>
</gene>